<proteinExistence type="predicted"/>
<keyword evidence="2" id="KW-1185">Reference proteome</keyword>
<comment type="caution">
    <text evidence="1">The sequence shown here is derived from an EMBL/GenBank/DDBJ whole genome shotgun (WGS) entry which is preliminary data.</text>
</comment>
<protein>
    <submittedName>
        <fullName evidence="1">Uncharacterized protein</fullName>
    </submittedName>
</protein>
<name>A0ACC2J3Q9_9PEZI</name>
<evidence type="ECO:0000313" key="1">
    <source>
        <dbReference type="EMBL" id="KAJ8122066.1"/>
    </source>
</evidence>
<sequence length="409" mass="46357">MFSLLNRVFTSFSPPVAEKKKDAIRFGVLGAAKITPMALITPAISHPEVIVQAIAARDRSRAEAFARKHGIPEVRDSYEEILEDPNIDAVFIPLPNALHYEWAVRSVRAGKHVLLEKPSTDNETEATILFNLPELSLSQPNPPVLLEACHSRFHPALHKFLTFVHPPDVVHVHTDSMVPWWFVGKDNLEYNYKLGGGSIMALGTYNFAVLRMIFGSEPEECLTCTTEVLGDGIHDQCDYTFRAQFRFATGIGEATSTLKGPLWWKPSEARVTHREVVIPDKTLPDTQEKVRTRQVTLHGFMHAVLWHRIDVQDSYVIRSIVSQKPVKKWVESSSHKAYTYEDAGDAFAGLPGEDWWMSYRYQLEAFVDRIKGRKTPYWVSGDDSIKQMRMVDMAYSKNGLGLRPTSSFR</sequence>
<gene>
    <name evidence="1" type="ORF">ONZ43_g1643</name>
</gene>
<accession>A0ACC2J3Q9</accession>
<evidence type="ECO:0000313" key="2">
    <source>
        <dbReference type="Proteomes" id="UP001153334"/>
    </source>
</evidence>
<dbReference type="EMBL" id="JAPESX010000296">
    <property type="protein sequence ID" value="KAJ8122066.1"/>
    <property type="molecule type" value="Genomic_DNA"/>
</dbReference>
<dbReference type="Proteomes" id="UP001153334">
    <property type="component" value="Unassembled WGS sequence"/>
</dbReference>
<reference evidence="1" key="1">
    <citation type="submission" date="2022-11" db="EMBL/GenBank/DDBJ databases">
        <title>Genome Sequence of Nemania bipapillata.</title>
        <authorList>
            <person name="Buettner E."/>
        </authorList>
    </citation>
    <scope>NUCLEOTIDE SEQUENCE</scope>
    <source>
        <strain evidence="1">CP14</strain>
    </source>
</reference>
<organism evidence="1 2">
    <name type="scientific">Nemania bipapillata</name>
    <dbReference type="NCBI Taxonomy" id="110536"/>
    <lineage>
        <taxon>Eukaryota</taxon>
        <taxon>Fungi</taxon>
        <taxon>Dikarya</taxon>
        <taxon>Ascomycota</taxon>
        <taxon>Pezizomycotina</taxon>
        <taxon>Sordariomycetes</taxon>
        <taxon>Xylariomycetidae</taxon>
        <taxon>Xylariales</taxon>
        <taxon>Xylariaceae</taxon>
        <taxon>Nemania</taxon>
    </lineage>
</organism>